<evidence type="ECO:0000256" key="1">
    <source>
        <dbReference type="SAM" id="MobiDB-lite"/>
    </source>
</evidence>
<protein>
    <recommendedName>
        <fullName evidence="5">DUF4148 domain-containing protein</fullName>
    </recommendedName>
</protein>
<proteinExistence type="predicted"/>
<dbReference type="InterPro" id="IPR025421">
    <property type="entry name" value="DUF4148"/>
</dbReference>
<gene>
    <name evidence="3" type="ORF">SAMN05192542_101562</name>
</gene>
<dbReference type="RefSeq" id="WP_244283961.1">
    <property type="nucleotide sequence ID" value="NZ_FNSR01000003.1"/>
</dbReference>
<dbReference type="STRING" id="416943.SAMN05445871_5681"/>
<evidence type="ECO:0008006" key="5">
    <source>
        <dbReference type="Google" id="ProtNLM"/>
    </source>
</evidence>
<keyword evidence="4" id="KW-1185">Reference proteome</keyword>
<accession>A0A1H7G0V1</accession>
<organism evidence="3 4">
    <name type="scientific">Paraburkholderia caballeronis</name>
    <dbReference type="NCBI Taxonomy" id="416943"/>
    <lineage>
        <taxon>Bacteria</taxon>
        <taxon>Pseudomonadati</taxon>
        <taxon>Pseudomonadota</taxon>
        <taxon>Betaproteobacteria</taxon>
        <taxon>Burkholderiales</taxon>
        <taxon>Burkholderiaceae</taxon>
        <taxon>Paraburkholderia</taxon>
    </lineage>
</organism>
<evidence type="ECO:0000256" key="2">
    <source>
        <dbReference type="SAM" id="SignalP"/>
    </source>
</evidence>
<keyword evidence="2" id="KW-0732">Signal</keyword>
<dbReference type="EMBL" id="FOAJ01000001">
    <property type="protein sequence ID" value="SEK31983.1"/>
    <property type="molecule type" value="Genomic_DNA"/>
</dbReference>
<feature type="region of interest" description="Disordered" evidence="1">
    <location>
        <begin position="73"/>
        <end position="95"/>
    </location>
</feature>
<feature type="chain" id="PRO_5019315892" description="DUF4148 domain-containing protein" evidence="2">
    <location>
        <begin position="28"/>
        <end position="95"/>
    </location>
</feature>
<reference evidence="4" key="1">
    <citation type="submission" date="2016-10" db="EMBL/GenBank/DDBJ databases">
        <authorList>
            <person name="Varghese N."/>
            <person name="Submissions S."/>
        </authorList>
    </citation>
    <scope>NUCLEOTIDE SEQUENCE [LARGE SCALE GENOMIC DNA]</scope>
    <source>
        <strain evidence="4">LMG 26416</strain>
    </source>
</reference>
<dbReference type="Proteomes" id="UP000199120">
    <property type="component" value="Unassembled WGS sequence"/>
</dbReference>
<dbReference type="Pfam" id="PF13663">
    <property type="entry name" value="DUF4148"/>
    <property type="match status" value="1"/>
</dbReference>
<feature type="signal peptide" evidence="2">
    <location>
        <begin position="1"/>
        <end position="27"/>
    </location>
</feature>
<dbReference type="AlphaFoldDB" id="A0A1H7G0V1"/>
<sequence>MMTRLFAVSPRVVFLARLVFLPLGSMALISTAAAQTATPVTRQQVKAEFVALQQAGYDPVIDDQHDYPEHLQAAEQKLAAARDAARQAAETTSPH</sequence>
<evidence type="ECO:0000313" key="4">
    <source>
        <dbReference type="Proteomes" id="UP000199120"/>
    </source>
</evidence>
<evidence type="ECO:0000313" key="3">
    <source>
        <dbReference type="EMBL" id="SEK31983.1"/>
    </source>
</evidence>
<name>A0A1H7G0V1_9BURK</name>